<evidence type="ECO:0000256" key="1">
    <source>
        <dbReference type="ARBA" id="ARBA00023065"/>
    </source>
</evidence>
<keyword evidence="9" id="KW-1185">Reference proteome</keyword>
<dbReference type="Proteomes" id="UP000683401">
    <property type="component" value="Chromosome"/>
</dbReference>
<keyword evidence="3" id="KW-0812">Transmembrane</keyword>
<evidence type="ECO:0000313" key="9">
    <source>
        <dbReference type="Proteomes" id="UP000683401"/>
    </source>
</evidence>
<evidence type="ECO:0000259" key="7">
    <source>
        <dbReference type="Pfam" id="PF07715"/>
    </source>
</evidence>
<keyword evidence="2 4" id="KW-0798">TonB box</keyword>
<feature type="domain" description="TonB-dependent receptor plug" evidence="7">
    <location>
        <begin position="60"/>
        <end position="169"/>
    </location>
</feature>
<keyword evidence="3 4" id="KW-0472">Membrane</keyword>
<sequence length="719" mass="78809">MHLQHSPPFPLSRLNPARLLGFSATLVCANIVQAANTVSLENIEVSAGTVSAAEASREQAKKVPGATNVVDLNDVEQGRVANNEDVFKYQPGIYAKAANNEGAKISIRGSGINRAPGAHASGLFEMLDGLPLTGPGGTPYELKEPLWLSHVDVRRGANGFDQGSLALGGSINYLTRTGYDAPKLQLRYEAGSHGYTKRQISSGQVLGDLDYYVSLTDSNYDGFQDQSSGGSKGIAANVGYRFNPNIETRFYFRYRETDNDTPGRLTKEQIKHDPRAANSLNVTRDSKRLQPGSTWLANNTTFYLDDNSRVEAGLVYHDYPMDLREGTNRLKVAYTDVSGTLNYIRQDQLAGHQSITTIGLRTTKGLPNNGASEYVRIPTGNTAGFAVGTKTRDYSYLGSDTALHLGNDLELVPDLWLTTGVAAIYTRRETEVTYPEVNDPVSTHDWDYAARLGLRYEFTPQLQVYGNLSRSVEPPHAWSMIWGSNKFFPAGSGAATGLQRAGVKLENQTATTLELGGRGESEIGRWDLAWYYSQVRHELLSVETQAATQTTSAIIAESNASPTLHQGVEASLDSTLWQGGATGKLALLQAYTYSDFHYRDDDRFGDNQLAGIPKHYYQAQLRYSHPTGFYVGLNTEHASKIAVDYANSFYADAYTLLGATLGYASPKDDWQTWLDLRNLTNKRYASTVTPGYDDRGQDMARSTPGDGMGVYAGVSWSLR</sequence>
<keyword evidence="3" id="KW-0813">Transport</keyword>
<keyword evidence="8" id="KW-0675">Receptor</keyword>
<feature type="signal peptide" evidence="5">
    <location>
        <begin position="1"/>
        <end position="34"/>
    </location>
</feature>
<dbReference type="InterPro" id="IPR012910">
    <property type="entry name" value="Plug_dom"/>
</dbReference>
<dbReference type="PANTHER" id="PTHR32552">
    <property type="entry name" value="FERRICHROME IRON RECEPTOR-RELATED"/>
    <property type="match status" value="1"/>
</dbReference>
<evidence type="ECO:0000256" key="4">
    <source>
        <dbReference type="RuleBase" id="RU003357"/>
    </source>
</evidence>
<protein>
    <submittedName>
        <fullName evidence="8">TonB-dependent receptor</fullName>
    </submittedName>
</protein>
<keyword evidence="1" id="KW-0406">Ion transport</keyword>
<evidence type="ECO:0000256" key="5">
    <source>
        <dbReference type="SAM" id="SignalP"/>
    </source>
</evidence>
<evidence type="ECO:0000313" key="8">
    <source>
        <dbReference type="EMBL" id="QWU81009.1"/>
    </source>
</evidence>
<comment type="subcellular location">
    <subcellularLocation>
        <location evidence="3">Cell outer membrane</location>
        <topology evidence="3">Multi-pass membrane protein</topology>
    </subcellularLocation>
</comment>
<comment type="similarity">
    <text evidence="3 4">Belongs to the TonB-dependent receptor family.</text>
</comment>
<keyword evidence="3" id="KW-1134">Transmembrane beta strand</keyword>
<dbReference type="Pfam" id="PF00593">
    <property type="entry name" value="TonB_dep_Rec_b-barrel"/>
    <property type="match status" value="1"/>
</dbReference>
<evidence type="ECO:0000256" key="3">
    <source>
        <dbReference type="PROSITE-ProRule" id="PRU01360"/>
    </source>
</evidence>
<gene>
    <name evidence="8" type="ORF">KQP88_13040</name>
</gene>
<proteinExistence type="inferred from homology"/>
<dbReference type="InterPro" id="IPR000531">
    <property type="entry name" value="Beta-barrel_TonB"/>
</dbReference>
<dbReference type="PROSITE" id="PS52016">
    <property type="entry name" value="TONB_DEPENDENT_REC_3"/>
    <property type="match status" value="1"/>
</dbReference>
<feature type="domain" description="TonB-dependent receptor-like beta-barrel" evidence="6">
    <location>
        <begin position="236"/>
        <end position="679"/>
    </location>
</feature>
<accession>A0ABX8HJY2</accession>
<name>A0ABX8HJY2_9PSED</name>
<feature type="chain" id="PRO_5046248377" evidence="5">
    <location>
        <begin position="35"/>
        <end position="719"/>
    </location>
</feature>
<evidence type="ECO:0000259" key="6">
    <source>
        <dbReference type="Pfam" id="PF00593"/>
    </source>
</evidence>
<dbReference type="InterPro" id="IPR039426">
    <property type="entry name" value="TonB-dep_rcpt-like"/>
</dbReference>
<dbReference type="Pfam" id="PF07715">
    <property type="entry name" value="Plug"/>
    <property type="match status" value="1"/>
</dbReference>
<dbReference type="RefSeq" id="WP_216703270.1">
    <property type="nucleotide sequence ID" value="NZ_CP076668.1"/>
</dbReference>
<keyword evidence="3" id="KW-0998">Cell outer membrane</keyword>
<reference evidence="9" key="1">
    <citation type="submission" date="2021-06" db="EMBL/GenBank/DDBJ databases">
        <title>Identification of Pseudomonas cichorii causing bacterial leaf black spot of flue-cured tobacco, a new disease in China.</title>
        <authorList>
            <person name="Lu C.-H."/>
        </authorList>
    </citation>
    <scope>NUCLEOTIDE SEQUENCE [LARGE SCALE GENOMIC DNA]</scope>
    <source>
        <strain evidence="9">LJ2</strain>
    </source>
</reference>
<organism evidence="8 9">
    <name type="scientific">Pseudomonas lijiangensis</name>
    <dbReference type="NCBI Taxonomy" id="2995658"/>
    <lineage>
        <taxon>Bacteria</taxon>
        <taxon>Pseudomonadati</taxon>
        <taxon>Pseudomonadota</taxon>
        <taxon>Gammaproteobacteria</taxon>
        <taxon>Pseudomonadales</taxon>
        <taxon>Pseudomonadaceae</taxon>
        <taxon>Pseudomonas</taxon>
    </lineage>
</organism>
<keyword evidence="5" id="KW-0732">Signal</keyword>
<evidence type="ECO:0000256" key="2">
    <source>
        <dbReference type="ARBA" id="ARBA00023077"/>
    </source>
</evidence>
<dbReference type="EMBL" id="CP076668">
    <property type="protein sequence ID" value="QWU81009.1"/>
    <property type="molecule type" value="Genomic_DNA"/>
</dbReference>
<dbReference type="PANTHER" id="PTHR32552:SF81">
    <property type="entry name" value="TONB-DEPENDENT OUTER MEMBRANE RECEPTOR"/>
    <property type="match status" value="1"/>
</dbReference>